<proteinExistence type="predicted"/>
<dbReference type="EMBL" id="FOVW01000004">
    <property type="protein sequence ID" value="SFO17783.1"/>
    <property type="molecule type" value="Genomic_DNA"/>
</dbReference>
<feature type="transmembrane region" description="Helical" evidence="1">
    <location>
        <begin position="75"/>
        <end position="96"/>
    </location>
</feature>
<evidence type="ECO:0000313" key="2">
    <source>
        <dbReference type="EMBL" id="SFO17783.1"/>
    </source>
</evidence>
<evidence type="ECO:0000313" key="3">
    <source>
        <dbReference type="Proteomes" id="UP000199564"/>
    </source>
</evidence>
<protein>
    <submittedName>
        <fullName evidence="2">Uncharacterized protein</fullName>
    </submittedName>
</protein>
<keyword evidence="1" id="KW-0812">Transmembrane</keyword>
<feature type="transmembrane region" description="Helical" evidence="1">
    <location>
        <begin position="36"/>
        <end position="55"/>
    </location>
</feature>
<keyword evidence="3" id="KW-1185">Reference proteome</keyword>
<dbReference type="STRING" id="226506.SAMN04488519_104179"/>
<name>A0A1I5F267_9BACT</name>
<dbReference type="Proteomes" id="UP000199564">
    <property type="component" value="Unassembled WGS sequence"/>
</dbReference>
<feature type="transmembrane region" description="Helical" evidence="1">
    <location>
        <begin position="12"/>
        <end position="30"/>
    </location>
</feature>
<sequence>MEIKKQKAQGYYVMIGILMGFPMGIALSLALGNFAFVGTGIAIGLPIGIALEEKAKKEGKVRELNENDLILRKKLFRVTLILLTLTVLGLVTFLLFRLS</sequence>
<keyword evidence="1" id="KW-1133">Transmembrane helix</keyword>
<keyword evidence="1" id="KW-0472">Membrane</keyword>
<accession>A0A1I5F267</accession>
<dbReference type="RefSeq" id="WP_091652536.1">
    <property type="nucleotide sequence ID" value="NZ_FOVW01000004.1"/>
</dbReference>
<reference evidence="3" key="1">
    <citation type="submission" date="2016-10" db="EMBL/GenBank/DDBJ databases">
        <authorList>
            <person name="Varghese N."/>
            <person name="Submissions S."/>
        </authorList>
    </citation>
    <scope>NUCLEOTIDE SEQUENCE [LARGE SCALE GENOMIC DNA]</scope>
    <source>
        <strain evidence="3">DSM 15282</strain>
    </source>
</reference>
<organism evidence="2 3">
    <name type="scientific">Algoriphagus ornithinivorans</name>
    <dbReference type="NCBI Taxonomy" id="226506"/>
    <lineage>
        <taxon>Bacteria</taxon>
        <taxon>Pseudomonadati</taxon>
        <taxon>Bacteroidota</taxon>
        <taxon>Cytophagia</taxon>
        <taxon>Cytophagales</taxon>
        <taxon>Cyclobacteriaceae</taxon>
        <taxon>Algoriphagus</taxon>
    </lineage>
</organism>
<gene>
    <name evidence="2" type="ORF">SAMN04488519_104179</name>
</gene>
<evidence type="ECO:0000256" key="1">
    <source>
        <dbReference type="SAM" id="Phobius"/>
    </source>
</evidence>
<dbReference type="AlphaFoldDB" id="A0A1I5F267"/>